<keyword evidence="3" id="KW-1185">Reference proteome</keyword>
<feature type="region of interest" description="Disordered" evidence="1">
    <location>
        <begin position="86"/>
        <end position="116"/>
    </location>
</feature>
<organism evidence="2 3">
    <name type="scientific">Gadus morhua</name>
    <name type="common">Atlantic cod</name>
    <dbReference type="NCBI Taxonomy" id="8049"/>
    <lineage>
        <taxon>Eukaryota</taxon>
        <taxon>Metazoa</taxon>
        <taxon>Chordata</taxon>
        <taxon>Craniata</taxon>
        <taxon>Vertebrata</taxon>
        <taxon>Euteleostomi</taxon>
        <taxon>Actinopterygii</taxon>
        <taxon>Neopterygii</taxon>
        <taxon>Teleostei</taxon>
        <taxon>Neoteleostei</taxon>
        <taxon>Acanthomorphata</taxon>
        <taxon>Zeiogadaria</taxon>
        <taxon>Gadariae</taxon>
        <taxon>Gadiformes</taxon>
        <taxon>Gadoidei</taxon>
        <taxon>Gadidae</taxon>
        <taxon>Gadus</taxon>
    </lineage>
</organism>
<reference evidence="2" key="2">
    <citation type="submission" date="2025-09" db="UniProtKB">
        <authorList>
            <consortium name="Ensembl"/>
        </authorList>
    </citation>
    <scope>IDENTIFICATION</scope>
</reference>
<evidence type="ECO:0000256" key="1">
    <source>
        <dbReference type="SAM" id="MobiDB-lite"/>
    </source>
</evidence>
<name>A0A8C5CM46_GADMO</name>
<dbReference type="Proteomes" id="UP000694546">
    <property type="component" value="Chromosome 19"/>
</dbReference>
<evidence type="ECO:0000313" key="2">
    <source>
        <dbReference type="Ensembl" id="ENSGMOP00000062753.1"/>
    </source>
</evidence>
<evidence type="ECO:0000313" key="3">
    <source>
        <dbReference type="Proteomes" id="UP000694546"/>
    </source>
</evidence>
<feature type="compositionally biased region" description="Basic residues" evidence="1">
    <location>
        <begin position="236"/>
        <end position="246"/>
    </location>
</feature>
<feature type="compositionally biased region" description="Low complexity" evidence="1">
    <location>
        <begin position="86"/>
        <end position="106"/>
    </location>
</feature>
<dbReference type="OMA" id="IVNPECI"/>
<protein>
    <submittedName>
        <fullName evidence="2">Uncharacterized protein</fullName>
    </submittedName>
</protein>
<sequence>MMLLRVIVSPQEIRRVTLQEVPPSVDELCVVLGNTLGLRGKFLLQFEDPDFGNELCNLTDIKDLPTERATLKVLFTFSEPVSDSTLDTASLSSQNSASPSSQNSASPEPPRSGDSSEWPDHFVISDFSHDVEFQLRVANDAYAKDGAVMVISKSVKSEILDRLADSITRITCYPSKDNLESVAKALVAKHPCLREPGSGKGWYCWRFSLIFKMGNYRQRMMAAGCPEVLVNKRKRKGNTKPVKKAKKGEINYLPEPPDGQSTVKSDKDRETMLLEVQKREPDLHLLDELMTATFSQRRQEIIGDEPLISAVKDRWPALFSERQLRCVFLSLCFQAHGETLDVLMSGMQVGLLIGHEGPLHDAFPLDVFNVALVIEEKIILHDLRDVSTGFAMLLGAIYCLNLEYPRNMKYSFEFLQRVPESMDSEIKCLDIACKQRNALVKQLLGGSSYLGSLPCSLH</sequence>
<feature type="region of interest" description="Disordered" evidence="1">
    <location>
        <begin position="236"/>
        <end position="266"/>
    </location>
</feature>
<reference evidence="2" key="1">
    <citation type="submission" date="2025-08" db="UniProtKB">
        <authorList>
            <consortium name="Ensembl"/>
        </authorList>
    </citation>
    <scope>IDENTIFICATION</scope>
</reference>
<dbReference type="Ensembl" id="ENSGMOT00000044436.1">
    <property type="protein sequence ID" value="ENSGMOP00000062753.1"/>
    <property type="gene ID" value="ENSGMOG00000036335.1"/>
</dbReference>
<dbReference type="AlphaFoldDB" id="A0A8C5CM46"/>
<dbReference type="PANTHER" id="PTHR31025:SF19">
    <property type="entry name" value="SI:CH73-42K18.1-RELATED"/>
    <property type="match status" value="1"/>
</dbReference>
<dbReference type="GeneTree" id="ENSGT00950000182912"/>
<accession>A0A8C5CM46</accession>
<dbReference type="PANTHER" id="PTHR31025">
    <property type="entry name" value="SI:CH211-196P9.1-RELATED"/>
    <property type="match status" value="1"/>
</dbReference>
<proteinExistence type="predicted"/>